<dbReference type="InterPro" id="IPR016032">
    <property type="entry name" value="Sig_transdc_resp-reg_C-effctor"/>
</dbReference>
<dbReference type="InterPro" id="IPR005158">
    <property type="entry name" value="BTAD"/>
</dbReference>
<dbReference type="PRINTS" id="PR00364">
    <property type="entry name" value="DISEASERSIST"/>
</dbReference>
<comment type="similarity">
    <text evidence="1">Belongs to the AfsR/DnrI/RedD regulatory family.</text>
</comment>
<evidence type="ECO:0000256" key="3">
    <source>
        <dbReference type="ARBA" id="ARBA00023125"/>
    </source>
</evidence>
<dbReference type="SMART" id="SM00382">
    <property type="entry name" value="AAA"/>
    <property type="match status" value="1"/>
</dbReference>
<keyword evidence="2" id="KW-0805">Transcription regulation</keyword>
<organism evidence="8 9">
    <name type="scientific">Sphaerisporangium aureirubrum</name>
    <dbReference type="NCBI Taxonomy" id="1544736"/>
    <lineage>
        <taxon>Bacteria</taxon>
        <taxon>Bacillati</taxon>
        <taxon>Actinomycetota</taxon>
        <taxon>Actinomycetes</taxon>
        <taxon>Streptosporangiales</taxon>
        <taxon>Streptosporangiaceae</taxon>
        <taxon>Sphaerisporangium</taxon>
    </lineage>
</organism>
<reference evidence="9" key="1">
    <citation type="journal article" date="2019" name="Int. J. Syst. Evol. Microbiol.">
        <title>The Global Catalogue of Microorganisms (GCM) 10K type strain sequencing project: providing services to taxonomists for standard genome sequencing and annotation.</title>
        <authorList>
            <consortium name="The Broad Institute Genomics Platform"/>
            <consortium name="The Broad Institute Genome Sequencing Center for Infectious Disease"/>
            <person name="Wu L."/>
            <person name="Ma J."/>
        </authorList>
    </citation>
    <scope>NUCLEOTIDE SEQUENCE [LARGE SCALE GENOMIC DNA]</scope>
    <source>
        <strain evidence="9">JCM 30346</strain>
    </source>
</reference>
<evidence type="ECO:0000256" key="2">
    <source>
        <dbReference type="ARBA" id="ARBA00023015"/>
    </source>
</evidence>
<keyword evidence="9" id="KW-1185">Reference proteome</keyword>
<evidence type="ECO:0000256" key="1">
    <source>
        <dbReference type="ARBA" id="ARBA00005820"/>
    </source>
</evidence>
<accession>A0ABW1NGU9</accession>
<keyword evidence="3 5" id="KW-0238">DNA-binding</keyword>
<gene>
    <name evidence="8" type="ORF">ACFP1K_15740</name>
</gene>
<dbReference type="Gene3D" id="1.25.40.10">
    <property type="entry name" value="Tetratricopeptide repeat domain"/>
    <property type="match status" value="1"/>
</dbReference>
<dbReference type="Pfam" id="PF00486">
    <property type="entry name" value="Trans_reg_C"/>
    <property type="match status" value="1"/>
</dbReference>
<evidence type="ECO:0000259" key="7">
    <source>
        <dbReference type="PROSITE" id="PS51755"/>
    </source>
</evidence>
<evidence type="ECO:0000256" key="4">
    <source>
        <dbReference type="ARBA" id="ARBA00023163"/>
    </source>
</evidence>
<dbReference type="SUPFAM" id="SSF52540">
    <property type="entry name" value="P-loop containing nucleoside triphosphate hydrolases"/>
    <property type="match status" value="1"/>
</dbReference>
<protein>
    <submittedName>
        <fullName evidence="8">BTAD domain-containing putative transcriptional regulator</fullName>
    </submittedName>
</protein>
<dbReference type="PANTHER" id="PTHR35807">
    <property type="entry name" value="TRANSCRIPTIONAL REGULATOR REDD-RELATED"/>
    <property type="match status" value="1"/>
</dbReference>
<feature type="compositionally biased region" description="Basic residues" evidence="6">
    <location>
        <begin position="785"/>
        <end position="794"/>
    </location>
</feature>
<feature type="region of interest" description="Disordered" evidence="6">
    <location>
        <begin position="772"/>
        <end position="794"/>
    </location>
</feature>
<dbReference type="PROSITE" id="PS51755">
    <property type="entry name" value="OMPR_PHOB"/>
    <property type="match status" value="1"/>
</dbReference>
<dbReference type="Gene3D" id="3.40.50.300">
    <property type="entry name" value="P-loop containing nucleotide triphosphate hydrolases"/>
    <property type="match status" value="1"/>
</dbReference>
<dbReference type="InterPro" id="IPR003593">
    <property type="entry name" value="AAA+_ATPase"/>
</dbReference>
<dbReference type="SMART" id="SM01043">
    <property type="entry name" value="BTAD"/>
    <property type="match status" value="1"/>
</dbReference>
<dbReference type="CDD" id="cd15831">
    <property type="entry name" value="BTAD"/>
    <property type="match status" value="1"/>
</dbReference>
<dbReference type="Pfam" id="PF03704">
    <property type="entry name" value="BTAD"/>
    <property type="match status" value="1"/>
</dbReference>
<evidence type="ECO:0000313" key="9">
    <source>
        <dbReference type="Proteomes" id="UP001596137"/>
    </source>
</evidence>
<dbReference type="InterPro" id="IPR002182">
    <property type="entry name" value="NB-ARC"/>
</dbReference>
<dbReference type="InterPro" id="IPR001867">
    <property type="entry name" value="OmpR/PhoB-type_DNA-bd"/>
</dbReference>
<dbReference type="RefSeq" id="WP_380753072.1">
    <property type="nucleotide sequence ID" value="NZ_JBHSRF010000019.1"/>
</dbReference>
<feature type="domain" description="OmpR/PhoB-type" evidence="7">
    <location>
        <begin position="1"/>
        <end position="100"/>
    </location>
</feature>
<dbReference type="InterPro" id="IPR011990">
    <property type="entry name" value="TPR-like_helical_dom_sf"/>
</dbReference>
<sequence>MAELRFHLLGPLRVWRRETEIKISSDKQRAVLALLLLKAGMPVRRQEIIDAVWGGDAPDSVVNLVQTYVGRLRRRIDPGDAARSGSSWLAGLGAAYAVRPDRCEADLVAFRAAVGSARQASSPRESLHLMLDGLRLWQGPCLSDLDHVLKGHPWVRAVDQERINVLLEAARTALRLGLADEVLPQLRAVAEAEPLNEAVQSWLVLALAASGAQAEALAEYDSARARLAEELGIDPGPQLRAAHLQVLRQEAAPPPYETASAGTLRPSLLPAGVGDFTGREKLVEHLCAVTAKRVTGPLPVTLITGQAGVGKTTLAVHVAHRMSEAFPDGQLYADLKGTEDHPADPGRVLTRFLRALGVHSSAIPEDIDERVDLYRSQLAGRRILVVLDDAAGQTHVKRLLPGAPSCSVIVTSRCRLSGWPGARMVDLDVLEPLDAENMLTAIIGEERGRAEPGAAAELVRLCGYLPLGVRAAGTRLSTRNHWTIAHFTERFASGGLDELSMKDLDVRATLAVGYQRVGDAARRAFRLLGVLNLPSFSACTAATTLETSPGLAEELIDALTDERLLEVAETDAIGRTRYRFHALVRLYARERAAEEETETSVRIVITRTLATLLALAQEADGHLPGSSYAPIRGRAPRWPPPGPIHERLLASPEAWFESERASLVAAVRQAAATGHDELAWELAASTLNVSMLRDYWNELEQTHRVALVACRLSGNRLGEAVMMRGLAELEHTLGHHTACAGDLRAAHAIFADLRVPSGAAEALARLRALRQGTAPPPLHPPAHVTVRHRSSGRA</sequence>
<dbReference type="Proteomes" id="UP001596137">
    <property type="component" value="Unassembled WGS sequence"/>
</dbReference>
<dbReference type="SUPFAM" id="SSF48452">
    <property type="entry name" value="TPR-like"/>
    <property type="match status" value="1"/>
</dbReference>
<dbReference type="InterPro" id="IPR051677">
    <property type="entry name" value="AfsR-DnrI-RedD_regulator"/>
</dbReference>
<comment type="caution">
    <text evidence="8">The sequence shown here is derived from an EMBL/GenBank/DDBJ whole genome shotgun (WGS) entry which is preliminary data.</text>
</comment>
<dbReference type="Pfam" id="PF00931">
    <property type="entry name" value="NB-ARC"/>
    <property type="match status" value="1"/>
</dbReference>
<evidence type="ECO:0000313" key="8">
    <source>
        <dbReference type="EMBL" id="MFC6082620.1"/>
    </source>
</evidence>
<evidence type="ECO:0000256" key="6">
    <source>
        <dbReference type="SAM" id="MobiDB-lite"/>
    </source>
</evidence>
<evidence type="ECO:0000256" key="5">
    <source>
        <dbReference type="PROSITE-ProRule" id="PRU01091"/>
    </source>
</evidence>
<dbReference type="PANTHER" id="PTHR35807:SF1">
    <property type="entry name" value="TRANSCRIPTIONAL REGULATOR REDD"/>
    <property type="match status" value="1"/>
</dbReference>
<dbReference type="Gene3D" id="1.10.10.10">
    <property type="entry name" value="Winged helix-like DNA-binding domain superfamily/Winged helix DNA-binding domain"/>
    <property type="match status" value="1"/>
</dbReference>
<proteinExistence type="inferred from homology"/>
<dbReference type="InterPro" id="IPR036388">
    <property type="entry name" value="WH-like_DNA-bd_sf"/>
</dbReference>
<feature type="DNA-binding region" description="OmpR/PhoB-type" evidence="5">
    <location>
        <begin position="1"/>
        <end position="100"/>
    </location>
</feature>
<dbReference type="EMBL" id="JBHSRF010000019">
    <property type="protein sequence ID" value="MFC6082620.1"/>
    <property type="molecule type" value="Genomic_DNA"/>
</dbReference>
<name>A0ABW1NGU9_9ACTN</name>
<dbReference type="SUPFAM" id="SSF46894">
    <property type="entry name" value="C-terminal effector domain of the bipartite response regulators"/>
    <property type="match status" value="1"/>
</dbReference>
<dbReference type="SMART" id="SM00862">
    <property type="entry name" value="Trans_reg_C"/>
    <property type="match status" value="1"/>
</dbReference>
<keyword evidence="4" id="KW-0804">Transcription</keyword>
<dbReference type="InterPro" id="IPR027417">
    <property type="entry name" value="P-loop_NTPase"/>
</dbReference>